<keyword evidence="2" id="KW-1185">Reference proteome</keyword>
<dbReference type="Proteomes" id="UP000594014">
    <property type="component" value="Chromosome"/>
</dbReference>
<reference evidence="1" key="1">
    <citation type="submission" date="2019-08" db="EMBL/GenBank/DDBJ databases">
        <title>Genome sequence of Clostridiales bacterium MT110.</title>
        <authorList>
            <person name="Cao J."/>
        </authorList>
    </citation>
    <scope>NUCLEOTIDE SEQUENCE</scope>
    <source>
        <strain evidence="1">MT110</strain>
    </source>
</reference>
<protein>
    <submittedName>
        <fullName evidence="1">4-hydroxy-tetrahydrodipicolinate reductase</fullName>
        <ecNumber evidence="1">1.17.1.8</ecNumber>
    </submittedName>
</protein>
<evidence type="ECO:0000313" key="1">
    <source>
        <dbReference type="EMBL" id="QOX62792.1"/>
    </source>
</evidence>
<evidence type="ECO:0000313" key="2">
    <source>
        <dbReference type="Proteomes" id="UP000594014"/>
    </source>
</evidence>
<dbReference type="EC" id="1.17.1.8" evidence="1"/>
<sequence>MMNIILHGCNGKMGKTLQRIIAQDPDLTVSAGIDSFIGEEPVPFKFYMSSVDCDAKGDVVIDFSHHEAIEDLLRFCVNSKLPVVIATTALSDEDLEKISKASEEIPVFRSANMSLGINVLSKLIKAAVPVLEDDFNIEIIEKHHCKKIDSPSGTALLLAAAINEATEEKKEYIYGRHSKDDNCKLSEIGIHAVRGGSIPGEHTVIFAGPDEVIELTHTVYSKEVFARGALKAAKFIVTKGNGLYSMEDMV</sequence>
<organism evidence="1 2">
    <name type="scientific">Anoxybacterium hadale</name>
    <dbReference type="NCBI Taxonomy" id="3408580"/>
    <lineage>
        <taxon>Bacteria</taxon>
        <taxon>Bacillati</taxon>
        <taxon>Bacillota</taxon>
        <taxon>Clostridia</taxon>
        <taxon>Peptostreptococcales</taxon>
        <taxon>Anaerovoracaceae</taxon>
        <taxon>Anoxybacterium</taxon>
    </lineage>
</organism>
<dbReference type="EMBL" id="CP042469">
    <property type="protein sequence ID" value="QOX62792.1"/>
    <property type="molecule type" value="Genomic_DNA"/>
</dbReference>
<proteinExistence type="predicted"/>
<gene>
    <name evidence="1" type="ORF">FRZ06_05245</name>
</gene>
<name>A0ACD1A8L5_9FIRM</name>
<accession>A0ACD1A8L5</accession>
<keyword evidence="1" id="KW-0560">Oxidoreductase</keyword>